<evidence type="ECO:0000256" key="5">
    <source>
        <dbReference type="ARBA" id="ARBA00023002"/>
    </source>
</evidence>
<dbReference type="NCBIfam" id="NF001939">
    <property type="entry name" value="PRK00719.1"/>
    <property type="match status" value="1"/>
</dbReference>
<comment type="function">
    <text evidence="7">Catalyzes the desulfonation of aliphatic sulfonates.</text>
</comment>
<evidence type="ECO:0000313" key="9">
    <source>
        <dbReference type="EMBL" id="MBB3996987.1"/>
    </source>
</evidence>
<evidence type="ECO:0000256" key="2">
    <source>
        <dbReference type="ARBA" id="ARBA00012113"/>
    </source>
</evidence>
<keyword evidence="10" id="KW-1185">Reference proteome</keyword>
<dbReference type="PANTHER" id="PTHR42847:SF4">
    <property type="entry name" value="ALKANESULFONATE MONOOXYGENASE-RELATED"/>
    <property type="match status" value="1"/>
</dbReference>
<protein>
    <recommendedName>
        <fullName evidence="2 7">Alkanesulfonate monooxygenase</fullName>
        <ecNumber evidence="2 7">1.14.14.5</ecNumber>
    </recommendedName>
    <alternativeName>
        <fullName evidence="7">FMNH2-dependent aliphatic sulfonate monooxygenase</fullName>
    </alternativeName>
</protein>
<dbReference type="RefSeq" id="WP_183198079.1">
    <property type="nucleotide sequence ID" value="NZ_JACIEK010000001.1"/>
</dbReference>
<evidence type="ECO:0000313" key="10">
    <source>
        <dbReference type="Proteomes" id="UP000542776"/>
    </source>
</evidence>
<dbReference type="InterPro" id="IPR036661">
    <property type="entry name" value="Luciferase-like_sf"/>
</dbReference>
<evidence type="ECO:0000259" key="8">
    <source>
        <dbReference type="Pfam" id="PF00296"/>
    </source>
</evidence>
<dbReference type="PANTHER" id="PTHR42847">
    <property type="entry name" value="ALKANESULFONATE MONOOXYGENASE"/>
    <property type="match status" value="1"/>
</dbReference>
<name>A0A7W6ECW9_9HYPH</name>
<organism evidence="9 10">
    <name type="scientific">Aureimonas pseudogalii</name>
    <dbReference type="NCBI Taxonomy" id="1744844"/>
    <lineage>
        <taxon>Bacteria</taxon>
        <taxon>Pseudomonadati</taxon>
        <taxon>Pseudomonadota</taxon>
        <taxon>Alphaproteobacteria</taxon>
        <taxon>Hyphomicrobiales</taxon>
        <taxon>Aurantimonadaceae</taxon>
        <taxon>Aureimonas</taxon>
    </lineage>
</organism>
<evidence type="ECO:0000256" key="3">
    <source>
        <dbReference type="ARBA" id="ARBA00022630"/>
    </source>
</evidence>
<feature type="domain" description="Luciferase-like" evidence="8">
    <location>
        <begin position="14"/>
        <end position="335"/>
    </location>
</feature>
<dbReference type="InterPro" id="IPR011251">
    <property type="entry name" value="Luciferase-like_dom"/>
</dbReference>
<gene>
    <name evidence="7" type="primary">ssuD</name>
    <name evidence="9" type="ORF">GGR04_000808</name>
</gene>
<proteinExistence type="inferred from homology"/>
<reference evidence="9 10" key="1">
    <citation type="submission" date="2020-08" db="EMBL/GenBank/DDBJ databases">
        <title>Genomic Encyclopedia of Type Strains, Phase IV (KMG-IV): sequencing the most valuable type-strain genomes for metagenomic binning, comparative biology and taxonomic classification.</title>
        <authorList>
            <person name="Goeker M."/>
        </authorList>
    </citation>
    <scope>NUCLEOTIDE SEQUENCE [LARGE SCALE GENOMIC DNA]</scope>
    <source>
        <strain evidence="9 10">DSM 102238</strain>
    </source>
</reference>
<dbReference type="NCBIfam" id="TIGR03565">
    <property type="entry name" value="alk_sulf_monoox"/>
    <property type="match status" value="1"/>
</dbReference>
<sequence length="392" mass="42458">MNTHAFIQDRPLDLFWFLPTAGDGRYLGSDVGNRAPDNAYLREIAVAADRLGYRGVLLPTGQFCEDSWITAASIAPFTEQLKFLVAIRPGVATPAHYARQAAALDRLTNGRLLLNVVVGGNPRELAGDGIHLAHDERYEQADEFLTVWRALMAGEEVDFEGRHLNAKGGRTLFPPVQTPHPPLYFGGSSDAAIDVAADHVEMYLTWGEPPAAVAEKIARVRAAAAERGRRLRFGIRLHLIVRETEREAWAEADRLISHLSDETIANAQTALRDNSDSVGQARMAALHGGRRDALEVSPNLWAGIGLVRQGAGTALVGDPATVAARIREYQALGIDTVIASGYPHLEESYRVAELLFPELGLTVGHYGRESRVPAGLQTAIGQRSGLGAARAT</sequence>
<dbReference type="InterPro" id="IPR019911">
    <property type="entry name" value="Alkanesulphonate_mOase_FMN-dep"/>
</dbReference>
<dbReference type="EC" id="1.14.14.5" evidence="2 7"/>
<dbReference type="Gene3D" id="3.20.20.30">
    <property type="entry name" value="Luciferase-like domain"/>
    <property type="match status" value="1"/>
</dbReference>
<dbReference type="EMBL" id="JACIEK010000001">
    <property type="protein sequence ID" value="MBB3996987.1"/>
    <property type="molecule type" value="Genomic_DNA"/>
</dbReference>
<keyword evidence="5 7" id="KW-0560">Oxidoreductase</keyword>
<dbReference type="InterPro" id="IPR050172">
    <property type="entry name" value="SsuD_RutA_monooxygenase"/>
</dbReference>
<dbReference type="Pfam" id="PF00296">
    <property type="entry name" value="Bac_luciferase"/>
    <property type="match status" value="1"/>
</dbReference>
<evidence type="ECO:0000256" key="1">
    <source>
        <dbReference type="ARBA" id="ARBA00007044"/>
    </source>
</evidence>
<dbReference type="AlphaFoldDB" id="A0A7W6ECW9"/>
<evidence type="ECO:0000256" key="7">
    <source>
        <dbReference type="HAMAP-Rule" id="MF_01229"/>
    </source>
</evidence>
<dbReference type="CDD" id="cd01094">
    <property type="entry name" value="Alkanesulfonate_monoxygenase"/>
    <property type="match status" value="1"/>
</dbReference>
<comment type="similarity">
    <text evidence="1 7">Belongs to the SsuD family.</text>
</comment>
<keyword evidence="4 7" id="KW-0288">FMN</keyword>
<accession>A0A7W6ECW9</accession>
<dbReference type="HAMAP" id="MF_01229">
    <property type="entry name" value="Alkanesulf_monooxygen"/>
    <property type="match status" value="1"/>
</dbReference>
<keyword evidence="6 7" id="KW-0503">Monooxygenase</keyword>
<dbReference type="Proteomes" id="UP000542776">
    <property type="component" value="Unassembled WGS sequence"/>
</dbReference>
<dbReference type="GO" id="GO:0008726">
    <property type="term" value="F:alkanesulfonate monooxygenase activity"/>
    <property type="evidence" value="ECO:0007669"/>
    <property type="project" value="UniProtKB-UniRule"/>
</dbReference>
<keyword evidence="3 7" id="KW-0285">Flavoprotein</keyword>
<evidence type="ECO:0000256" key="6">
    <source>
        <dbReference type="ARBA" id="ARBA00023033"/>
    </source>
</evidence>
<dbReference type="GO" id="GO:0046306">
    <property type="term" value="P:alkanesulfonate catabolic process"/>
    <property type="evidence" value="ECO:0007669"/>
    <property type="project" value="TreeGrafter"/>
</dbReference>
<comment type="caution">
    <text evidence="9">The sequence shown here is derived from an EMBL/GenBank/DDBJ whole genome shotgun (WGS) entry which is preliminary data.</text>
</comment>
<comment type="catalytic activity">
    <reaction evidence="7">
        <text>an alkanesulfonate + FMNH2 + O2 = an aldehyde + FMN + sulfite + H2O + 2 H(+)</text>
        <dbReference type="Rhea" id="RHEA:23064"/>
        <dbReference type="ChEBI" id="CHEBI:15377"/>
        <dbReference type="ChEBI" id="CHEBI:15378"/>
        <dbReference type="ChEBI" id="CHEBI:15379"/>
        <dbReference type="ChEBI" id="CHEBI:17359"/>
        <dbReference type="ChEBI" id="CHEBI:17478"/>
        <dbReference type="ChEBI" id="CHEBI:57618"/>
        <dbReference type="ChEBI" id="CHEBI:58210"/>
        <dbReference type="ChEBI" id="CHEBI:134249"/>
        <dbReference type="EC" id="1.14.14.5"/>
    </reaction>
</comment>
<dbReference type="SUPFAM" id="SSF51679">
    <property type="entry name" value="Bacterial luciferase-like"/>
    <property type="match status" value="1"/>
</dbReference>
<evidence type="ECO:0000256" key="4">
    <source>
        <dbReference type="ARBA" id="ARBA00022643"/>
    </source>
</evidence>